<protein>
    <submittedName>
        <fullName evidence="1">Uncharacterized protein</fullName>
    </submittedName>
</protein>
<dbReference type="Proteomes" id="UP000299102">
    <property type="component" value="Unassembled WGS sequence"/>
</dbReference>
<organism evidence="1 2">
    <name type="scientific">Eumeta variegata</name>
    <name type="common">Bagworm moth</name>
    <name type="synonym">Eumeta japonica</name>
    <dbReference type="NCBI Taxonomy" id="151549"/>
    <lineage>
        <taxon>Eukaryota</taxon>
        <taxon>Metazoa</taxon>
        <taxon>Ecdysozoa</taxon>
        <taxon>Arthropoda</taxon>
        <taxon>Hexapoda</taxon>
        <taxon>Insecta</taxon>
        <taxon>Pterygota</taxon>
        <taxon>Neoptera</taxon>
        <taxon>Endopterygota</taxon>
        <taxon>Lepidoptera</taxon>
        <taxon>Glossata</taxon>
        <taxon>Ditrysia</taxon>
        <taxon>Tineoidea</taxon>
        <taxon>Psychidae</taxon>
        <taxon>Oiketicinae</taxon>
        <taxon>Eumeta</taxon>
    </lineage>
</organism>
<evidence type="ECO:0000313" key="1">
    <source>
        <dbReference type="EMBL" id="GBP12174.1"/>
    </source>
</evidence>
<dbReference type="EMBL" id="BGZK01000050">
    <property type="protein sequence ID" value="GBP12174.1"/>
    <property type="molecule type" value="Genomic_DNA"/>
</dbReference>
<reference evidence="1 2" key="1">
    <citation type="journal article" date="2019" name="Commun. Biol.">
        <title>The bagworm genome reveals a unique fibroin gene that provides high tensile strength.</title>
        <authorList>
            <person name="Kono N."/>
            <person name="Nakamura H."/>
            <person name="Ohtoshi R."/>
            <person name="Tomita M."/>
            <person name="Numata K."/>
            <person name="Arakawa K."/>
        </authorList>
    </citation>
    <scope>NUCLEOTIDE SEQUENCE [LARGE SCALE GENOMIC DNA]</scope>
</reference>
<dbReference type="AlphaFoldDB" id="A0A4C1TDG3"/>
<accession>A0A4C1TDG3</accession>
<keyword evidence="2" id="KW-1185">Reference proteome</keyword>
<sequence length="160" mass="18229">MTNERADRSVASLVKISTYEVSYPMHGPMTMITRNGNRGSVFEEYHYAQPQLKWQFLDSYTSLNYLFRQASLSRMSGKQFVAVTEQTRTRRERSNPPCAVCDSLNYRFKIELVSKKPLGMARNVGLRALAFELVAGGSAGRWPISRLENERNATAVVKRN</sequence>
<evidence type="ECO:0000313" key="2">
    <source>
        <dbReference type="Proteomes" id="UP000299102"/>
    </source>
</evidence>
<name>A0A4C1TDG3_EUMVA</name>
<proteinExistence type="predicted"/>
<comment type="caution">
    <text evidence="1">The sequence shown here is derived from an EMBL/GenBank/DDBJ whole genome shotgun (WGS) entry which is preliminary data.</text>
</comment>
<gene>
    <name evidence="1" type="ORF">EVAR_6357_1</name>
</gene>